<dbReference type="eggNOG" id="COG0348">
    <property type="taxonomic scope" value="Bacteria"/>
</dbReference>
<gene>
    <name evidence="9" type="ORF">EL17_01605</name>
</gene>
<dbReference type="Proteomes" id="UP000027821">
    <property type="component" value="Unassembled WGS sequence"/>
</dbReference>
<accession>A0A074KZ59</accession>
<keyword evidence="1" id="KW-0813">Transport</keyword>
<feature type="transmembrane region" description="Helical" evidence="7">
    <location>
        <begin position="39"/>
        <end position="57"/>
    </location>
</feature>
<dbReference type="InterPro" id="IPR032879">
    <property type="entry name" value="FixG_C"/>
</dbReference>
<dbReference type="AlphaFoldDB" id="A0A074KZ59"/>
<evidence type="ECO:0000313" key="10">
    <source>
        <dbReference type="Proteomes" id="UP000027821"/>
    </source>
</evidence>
<dbReference type="OrthoDB" id="9811700at2"/>
<feature type="transmembrane region" description="Helical" evidence="7">
    <location>
        <begin position="336"/>
        <end position="356"/>
    </location>
</feature>
<feature type="transmembrane region" description="Helical" evidence="7">
    <location>
        <begin position="190"/>
        <end position="211"/>
    </location>
</feature>
<evidence type="ECO:0000313" key="9">
    <source>
        <dbReference type="EMBL" id="KEO75261.1"/>
    </source>
</evidence>
<proteinExistence type="predicted"/>
<dbReference type="EMBL" id="JMIH01000013">
    <property type="protein sequence ID" value="KEO75261.1"/>
    <property type="molecule type" value="Genomic_DNA"/>
</dbReference>
<keyword evidence="7" id="KW-1133">Transmembrane helix</keyword>
<dbReference type="Pfam" id="PF11614">
    <property type="entry name" value="FixG_C"/>
    <property type="match status" value="1"/>
</dbReference>
<keyword evidence="6" id="KW-0411">Iron-sulfur</keyword>
<evidence type="ECO:0000256" key="2">
    <source>
        <dbReference type="ARBA" id="ARBA00022485"/>
    </source>
</evidence>
<dbReference type="InterPro" id="IPR013783">
    <property type="entry name" value="Ig-like_fold"/>
</dbReference>
<dbReference type="InterPro" id="IPR014116">
    <property type="entry name" value="Cyt_c_oxidase_cbb3_FixG"/>
</dbReference>
<keyword evidence="7" id="KW-0812">Transmembrane</keyword>
<protein>
    <submittedName>
        <fullName evidence="9">Cytochrome C oxidase</fullName>
    </submittedName>
</protein>
<evidence type="ECO:0000259" key="8">
    <source>
        <dbReference type="PROSITE" id="PS51379"/>
    </source>
</evidence>
<dbReference type="GO" id="GO:0046872">
    <property type="term" value="F:metal ion binding"/>
    <property type="evidence" value="ECO:0007669"/>
    <property type="project" value="UniProtKB-KW"/>
</dbReference>
<dbReference type="PROSITE" id="PS51379">
    <property type="entry name" value="4FE4S_FER_2"/>
    <property type="match status" value="1"/>
</dbReference>
<dbReference type="GO" id="GO:0005886">
    <property type="term" value="C:plasma membrane"/>
    <property type="evidence" value="ECO:0007669"/>
    <property type="project" value="TreeGrafter"/>
</dbReference>
<dbReference type="InterPro" id="IPR051684">
    <property type="entry name" value="Electron_Trans/Redox"/>
</dbReference>
<dbReference type="NCBIfam" id="TIGR02745">
    <property type="entry name" value="ccoG_rdxA_fixG"/>
    <property type="match status" value="1"/>
</dbReference>
<dbReference type="SUPFAM" id="SSF54862">
    <property type="entry name" value="4Fe-4S ferredoxins"/>
    <property type="match status" value="1"/>
</dbReference>
<evidence type="ECO:0000256" key="4">
    <source>
        <dbReference type="ARBA" id="ARBA00022982"/>
    </source>
</evidence>
<name>A0A074KZ59_9BACT</name>
<feature type="transmembrane region" description="Helical" evidence="7">
    <location>
        <begin position="84"/>
        <end position="105"/>
    </location>
</feature>
<dbReference type="PROSITE" id="PS00198">
    <property type="entry name" value="4FE4S_FER_1"/>
    <property type="match status" value="1"/>
</dbReference>
<comment type="caution">
    <text evidence="9">The sequence shown here is derived from an EMBL/GenBank/DDBJ whole genome shotgun (WGS) entry which is preliminary data.</text>
</comment>
<keyword evidence="10" id="KW-1185">Reference proteome</keyword>
<dbReference type="InterPro" id="IPR017896">
    <property type="entry name" value="4Fe4S_Fe-S-bd"/>
</dbReference>
<evidence type="ECO:0000256" key="7">
    <source>
        <dbReference type="SAM" id="Phobius"/>
    </source>
</evidence>
<evidence type="ECO:0000256" key="1">
    <source>
        <dbReference type="ARBA" id="ARBA00022448"/>
    </source>
</evidence>
<evidence type="ECO:0000256" key="3">
    <source>
        <dbReference type="ARBA" id="ARBA00022723"/>
    </source>
</evidence>
<dbReference type="STRING" id="1048983.EL17_01605"/>
<keyword evidence="2" id="KW-0004">4Fe-4S</keyword>
<evidence type="ECO:0000256" key="5">
    <source>
        <dbReference type="ARBA" id="ARBA00023004"/>
    </source>
</evidence>
<dbReference type="Gene3D" id="3.30.70.20">
    <property type="match status" value="1"/>
</dbReference>
<dbReference type="Pfam" id="PF13746">
    <property type="entry name" value="Fer4_18"/>
    <property type="match status" value="1"/>
</dbReference>
<dbReference type="InterPro" id="IPR017900">
    <property type="entry name" value="4Fe4S_Fe_S_CS"/>
</dbReference>
<dbReference type="Pfam" id="PF12801">
    <property type="entry name" value="Fer4_5"/>
    <property type="match status" value="1"/>
</dbReference>
<sequence length="468" mass="52867">MPTIASEDFRDKISTVDHAGKRVWIYPKKPKGTFTNWRTVVNAILLTVLFIGPFLRINGQPVLMLNLLDRKFIIFGQIFWPQDFYLFGLATIVGFVCIVLFTVVYGRIFCGWICPQTIFMEGVFRRIEYVIEGDWTAQKKLDKLQWNTEKILKKSTKHLVFFIVSFIIANTFLAYIIGSDELLKIISEPPTLHLSGFITIIIFTFVFYYVFAIFREQVCTNVCPYGRMQGVLLDKKSIVVTYDYKRGENRGKIRKGEDRATLDKGDCVDCKLCVNVCPTGIDIRNGTQLECINCTACIDACDSIMANVGLAKGLIRYDSEENIAESKKGFNWSARTIAYTVVLLSLSTLLTGLLVIRSEVDATVLRTPGMMYQQQEDGSISNLYNVKIINKTNLHMPLALKVEEGKGSIKVVGRDLFELPEQGMAEGAIFLNMNPSDISGVSQKVTIGIYYEDRLLKKVKTKFIGPAN</sequence>
<keyword evidence="7" id="KW-0472">Membrane</keyword>
<reference evidence="9 10" key="1">
    <citation type="submission" date="2014-04" db="EMBL/GenBank/DDBJ databases">
        <title>Characterization and application of a salt tolerant electro-active bacterium.</title>
        <authorList>
            <person name="Yang L."/>
            <person name="Wei S."/>
            <person name="Tay Q.X.M."/>
        </authorList>
    </citation>
    <scope>NUCLEOTIDE SEQUENCE [LARGE SCALE GENOMIC DNA]</scope>
    <source>
        <strain evidence="9 10">LY1</strain>
    </source>
</reference>
<organism evidence="9 10">
    <name type="scientific">Anditalea andensis</name>
    <dbReference type="NCBI Taxonomy" id="1048983"/>
    <lineage>
        <taxon>Bacteria</taxon>
        <taxon>Pseudomonadati</taxon>
        <taxon>Bacteroidota</taxon>
        <taxon>Cytophagia</taxon>
        <taxon>Cytophagales</taxon>
        <taxon>Cytophagaceae</taxon>
        <taxon>Anditalea</taxon>
    </lineage>
</organism>
<dbReference type="GO" id="GO:0051539">
    <property type="term" value="F:4 iron, 4 sulfur cluster binding"/>
    <property type="evidence" value="ECO:0007669"/>
    <property type="project" value="UniProtKB-KW"/>
</dbReference>
<evidence type="ECO:0000256" key="6">
    <source>
        <dbReference type="ARBA" id="ARBA00023014"/>
    </source>
</evidence>
<feature type="domain" description="4Fe-4S ferredoxin-type" evidence="8">
    <location>
        <begin position="258"/>
        <end position="286"/>
    </location>
</feature>
<keyword evidence="3" id="KW-0479">Metal-binding</keyword>
<dbReference type="PANTHER" id="PTHR30176:SF3">
    <property type="entry name" value="FERREDOXIN-TYPE PROTEIN NAPH"/>
    <property type="match status" value="1"/>
</dbReference>
<dbReference type="PANTHER" id="PTHR30176">
    <property type="entry name" value="FERREDOXIN-TYPE PROTEIN NAPH"/>
    <property type="match status" value="1"/>
</dbReference>
<keyword evidence="5" id="KW-0408">Iron</keyword>
<keyword evidence="4" id="KW-0249">Electron transport</keyword>
<feature type="transmembrane region" description="Helical" evidence="7">
    <location>
        <begin position="159"/>
        <end position="178"/>
    </location>
</feature>
<dbReference type="RefSeq" id="WP_035069947.1">
    <property type="nucleotide sequence ID" value="NZ_JMIH01000013.1"/>
</dbReference>
<dbReference type="Gene3D" id="2.60.40.10">
    <property type="entry name" value="Immunoglobulins"/>
    <property type="match status" value="1"/>
</dbReference>